<dbReference type="SUPFAM" id="SSF81606">
    <property type="entry name" value="PP2C-like"/>
    <property type="match status" value="1"/>
</dbReference>
<dbReference type="AlphaFoldDB" id="A0A1H0YQG6"/>
<reference evidence="1 2" key="1">
    <citation type="submission" date="2016-10" db="EMBL/GenBank/DDBJ databases">
        <authorList>
            <person name="de Groot N.N."/>
        </authorList>
    </citation>
    <scope>NUCLEOTIDE SEQUENCE [LARGE SCALE GENOMIC DNA]</scope>
    <source>
        <strain evidence="1 2">CGMCC 1.10449</strain>
    </source>
</reference>
<protein>
    <submittedName>
        <fullName evidence="1">Protein phosphatase 2C</fullName>
    </submittedName>
</protein>
<dbReference type="STRING" id="553311.SAMN05216231_0792"/>
<dbReference type="Proteomes" id="UP000199444">
    <property type="component" value="Unassembled WGS sequence"/>
</dbReference>
<evidence type="ECO:0000313" key="1">
    <source>
        <dbReference type="EMBL" id="SDQ17389.1"/>
    </source>
</evidence>
<accession>A0A1H0YQG6</accession>
<dbReference type="RefSeq" id="WP_092491642.1">
    <property type="nucleotide sequence ID" value="NZ_FNKD01000001.1"/>
</dbReference>
<dbReference type="Gene3D" id="3.60.40.10">
    <property type="entry name" value="PPM-type phosphatase domain"/>
    <property type="match status" value="1"/>
</dbReference>
<dbReference type="EMBL" id="FNKD01000001">
    <property type="protein sequence ID" value="SDQ17389.1"/>
    <property type="molecule type" value="Genomic_DNA"/>
</dbReference>
<dbReference type="InterPro" id="IPR036457">
    <property type="entry name" value="PPM-type-like_dom_sf"/>
</dbReference>
<proteinExistence type="predicted"/>
<evidence type="ECO:0000313" key="2">
    <source>
        <dbReference type="Proteomes" id="UP000199444"/>
    </source>
</evidence>
<organism evidence="1 2">
    <name type="scientific">Virgibacillus salinus</name>
    <dbReference type="NCBI Taxonomy" id="553311"/>
    <lineage>
        <taxon>Bacteria</taxon>
        <taxon>Bacillati</taxon>
        <taxon>Bacillota</taxon>
        <taxon>Bacilli</taxon>
        <taxon>Bacillales</taxon>
        <taxon>Bacillaceae</taxon>
        <taxon>Virgibacillus</taxon>
    </lineage>
</organism>
<gene>
    <name evidence="1" type="ORF">SAMN05216231_0792</name>
</gene>
<name>A0A1H0YQG6_9BACI</name>
<sequence length="286" mass="32438">MKITKIYKKGDKDINEDAYVINEDAHIFAAIDGATGLDGMPGYLASHAVQEELQQVTQAKSLYESMQAANYRLSEKAVEYYETSFRKLDTPSINEIPKKQRSSTGVAAVQFEQDGLAFDYFHAGDCMLFLKYESDEIRTVTHDLVQYLDKEAISELVKLREEAGNDLDLKELREKVKPTLLRNRDKLNSADGYSVIDGSDKAFDYIEYGRIPLNRVTGILLLSDGLLLPTELDEINAWSKTAQIAFDNGLEGLLDEVEKREEEDPQCMKYPRMKQRDDKTGVLVEL</sequence>
<keyword evidence="2" id="KW-1185">Reference proteome</keyword>